<dbReference type="OrthoDB" id="359029at2"/>
<reference evidence="4 5" key="1">
    <citation type="submission" date="2015-01" db="EMBL/GenBank/DDBJ databases">
        <title>Sequencing and annotation of Micromonospora carbonacea strain JXNU-1 genome.</title>
        <authorList>
            <person name="Long Z."/>
            <person name="Huang Y."/>
            <person name="Jiang Y."/>
        </authorList>
    </citation>
    <scope>NUCLEOTIDE SEQUENCE [LARGE SCALE GENOMIC DNA]</scope>
    <source>
        <strain evidence="4 5">JXNU-1</strain>
    </source>
</reference>
<dbReference type="InterPro" id="IPR048447">
    <property type="entry name" value="DUF1980_C"/>
</dbReference>
<keyword evidence="2" id="KW-1133">Transmembrane helix</keyword>
<dbReference type="Pfam" id="PF21537">
    <property type="entry name" value="DUF1980_C"/>
    <property type="match status" value="1"/>
</dbReference>
<dbReference type="AlphaFoldDB" id="A0A0D0UNZ7"/>
<feature type="compositionally biased region" description="Gly residues" evidence="1">
    <location>
        <begin position="69"/>
        <end position="81"/>
    </location>
</feature>
<evidence type="ECO:0000256" key="2">
    <source>
        <dbReference type="SAM" id="Phobius"/>
    </source>
</evidence>
<keyword evidence="2" id="KW-0472">Membrane</keyword>
<protein>
    <submittedName>
        <fullName evidence="4">Membrane protein</fullName>
    </submittedName>
</protein>
<feature type="transmembrane region" description="Helical" evidence="2">
    <location>
        <begin position="36"/>
        <end position="55"/>
    </location>
</feature>
<gene>
    <name evidence="4" type="ORF">TK50_22050</name>
</gene>
<dbReference type="NCBIfam" id="TIGR03943">
    <property type="entry name" value="TIGR03943 family putative permease subunit"/>
    <property type="match status" value="1"/>
</dbReference>
<feature type="transmembrane region" description="Helical" evidence="2">
    <location>
        <begin position="98"/>
        <end position="117"/>
    </location>
</feature>
<dbReference type="Proteomes" id="UP000032254">
    <property type="component" value="Unassembled WGS sequence"/>
</dbReference>
<dbReference type="RefSeq" id="WP_043966803.1">
    <property type="nucleotide sequence ID" value="NZ_JXSX01000003.1"/>
</dbReference>
<comment type="caution">
    <text evidence="4">The sequence shown here is derived from an EMBL/GenBank/DDBJ whole genome shotgun (WGS) entry which is preliminary data.</text>
</comment>
<evidence type="ECO:0000259" key="3">
    <source>
        <dbReference type="Pfam" id="PF21537"/>
    </source>
</evidence>
<accession>A0A0D0UNZ7</accession>
<sequence length="258" mass="26987">MNRQAQAVVLLLLGGAVVRASVTDLYLRYVKEGLRPFLIAAGLVLIAAAVMTLWYDLRPAPRGDAPASGGDGPASGSGSGGQPEDDDGHGHGHHGPRVGWLLLLPVLGLLLVAPPALGSYAVGQAGTALAGQQQSDYPPLPPGDPAPVTVLDYASRALFERGASIGERRVRLTGFIAPGPDGQPILARMVLSCCAADGRPVKLGMTGDVPLGLPPDTWVEVTGRYSDRVGRDPVNDAEIPYLAVESWREVPAPRNPYE</sequence>
<dbReference type="EMBL" id="JXSX01000003">
    <property type="protein sequence ID" value="KIR60602.1"/>
    <property type="molecule type" value="Genomic_DNA"/>
</dbReference>
<keyword evidence="2" id="KW-0812">Transmembrane</keyword>
<keyword evidence="5" id="KW-1185">Reference proteome</keyword>
<dbReference type="GeneID" id="301306737"/>
<organism evidence="4 5">
    <name type="scientific">Micromonospora haikouensis</name>
    <dbReference type="NCBI Taxonomy" id="686309"/>
    <lineage>
        <taxon>Bacteria</taxon>
        <taxon>Bacillati</taxon>
        <taxon>Actinomycetota</taxon>
        <taxon>Actinomycetes</taxon>
        <taxon>Micromonosporales</taxon>
        <taxon>Micromonosporaceae</taxon>
        <taxon>Micromonospora</taxon>
    </lineage>
</organism>
<proteinExistence type="predicted"/>
<feature type="region of interest" description="Disordered" evidence="1">
    <location>
        <begin position="64"/>
        <end position="93"/>
    </location>
</feature>
<dbReference type="InterPro" id="IPR015402">
    <property type="entry name" value="DUF1980"/>
</dbReference>
<evidence type="ECO:0000313" key="4">
    <source>
        <dbReference type="EMBL" id="KIR60602.1"/>
    </source>
</evidence>
<dbReference type="PATRIC" id="fig|47853.6.peg.4617"/>
<feature type="domain" description="DUF1980" evidence="3">
    <location>
        <begin position="168"/>
        <end position="257"/>
    </location>
</feature>
<evidence type="ECO:0000313" key="5">
    <source>
        <dbReference type="Proteomes" id="UP000032254"/>
    </source>
</evidence>
<name>A0A0D0UNZ7_9ACTN</name>
<evidence type="ECO:0000256" key="1">
    <source>
        <dbReference type="SAM" id="MobiDB-lite"/>
    </source>
</evidence>